<comment type="caution">
    <text evidence="1">The sequence shown here is derived from an EMBL/GenBank/DDBJ whole genome shotgun (WGS) entry which is preliminary data.</text>
</comment>
<dbReference type="Proteomes" id="UP000324748">
    <property type="component" value="Unassembled WGS sequence"/>
</dbReference>
<reference evidence="1 2" key="1">
    <citation type="submission" date="2019-05" db="EMBL/GenBank/DDBJ databases">
        <title>Emergence of the Ug99 lineage of the wheat stem rust pathogen through somatic hybridization.</title>
        <authorList>
            <person name="Li F."/>
            <person name="Upadhyaya N.M."/>
            <person name="Sperschneider J."/>
            <person name="Matny O."/>
            <person name="Nguyen-Phuc H."/>
            <person name="Mago R."/>
            <person name="Raley C."/>
            <person name="Miller M.E."/>
            <person name="Silverstein K.A.T."/>
            <person name="Henningsen E."/>
            <person name="Hirsch C.D."/>
            <person name="Visser B."/>
            <person name="Pretorius Z.A."/>
            <person name="Steffenson B.J."/>
            <person name="Schwessinger B."/>
            <person name="Dodds P.N."/>
            <person name="Figueroa M."/>
        </authorList>
    </citation>
    <scope>NUCLEOTIDE SEQUENCE [LARGE SCALE GENOMIC DNA]</scope>
    <source>
        <strain evidence="1">21-0</strain>
    </source>
</reference>
<evidence type="ECO:0000313" key="1">
    <source>
        <dbReference type="EMBL" id="KAA1083858.1"/>
    </source>
</evidence>
<dbReference type="EMBL" id="VSWC01000118">
    <property type="protein sequence ID" value="KAA1083858.1"/>
    <property type="molecule type" value="Genomic_DNA"/>
</dbReference>
<accession>A0A5B0N6U6</accession>
<sequence length="191" mass="20316">MASSPGSGSGQQRISHPMFTVGPWDIHQLGPNSLKNNQMYGSFTYISSIVVKIPLKGETSIGVDLVGYGSKTTALQEGKVNFLFGCPTYAGTKTQPSLLIGKLGVLGYGPVAKMEEIMTPGQRDSLARTLHVVLCHTDYHNTACEGPGRESSSAALGLLARETFLQGPSLILAQIPNTLYQVPSNTATFKS</sequence>
<protein>
    <submittedName>
        <fullName evidence="1">Uncharacterized protein</fullName>
    </submittedName>
</protein>
<name>A0A5B0N6U6_PUCGR</name>
<evidence type="ECO:0000313" key="2">
    <source>
        <dbReference type="Proteomes" id="UP000324748"/>
    </source>
</evidence>
<gene>
    <name evidence="1" type="ORF">PGT21_009453</name>
</gene>
<organism evidence="1 2">
    <name type="scientific">Puccinia graminis f. sp. tritici</name>
    <dbReference type="NCBI Taxonomy" id="56615"/>
    <lineage>
        <taxon>Eukaryota</taxon>
        <taxon>Fungi</taxon>
        <taxon>Dikarya</taxon>
        <taxon>Basidiomycota</taxon>
        <taxon>Pucciniomycotina</taxon>
        <taxon>Pucciniomycetes</taxon>
        <taxon>Pucciniales</taxon>
        <taxon>Pucciniaceae</taxon>
        <taxon>Puccinia</taxon>
    </lineage>
</organism>
<dbReference type="OrthoDB" id="2513848at2759"/>
<proteinExistence type="predicted"/>
<dbReference type="AlphaFoldDB" id="A0A5B0N6U6"/>
<keyword evidence="2" id="KW-1185">Reference proteome</keyword>